<feature type="compositionally biased region" description="Basic and acidic residues" evidence="1">
    <location>
        <begin position="43"/>
        <end position="54"/>
    </location>
</feature>
<protein>
    <submittedName>
        <fullName evidence="2">Uncharacterized protein</fullName>
    </submittedName>
</protein>
<keyword evidence="3" id="KW-1185">Reference proteome</keyword>
<name>B9GPH5_POPTR</name>
<proteinExistence type="predicted"/>
<evidence type="ECO:0000313" key="2">
    <source>
        <dbReference type="EMBL" id="PNT49757.1"/>
    </source>
</evidence>
<evidence type="ECO:0000256" key="1">
    <source>
        <dbReference type="SAM" id="MobiDB-lite"/>
    </source>
</evidence>
<organism evidence="2 3">
    <name type="scientific">Populus trichocarpa</name>
    <name type="common">Western balsam poplar</name>
    <name type="synonym">Populus balsamifera subsp. trichocarpa</name>
    <dbReference type="NCBI Taxonomy" id="3694"/>
    <lineage>
        <taxon>Eukaryota</taxon>
        <taxon>Viridiplantae</taxon>
        <taxon>Streptophyta</taxon>
        <taxon>Embryophyta</taxon>
        <taxon>Tracheophyta</taxon>
        <taxon>Spermatophyta</taxon>
        <taxon>Magnoliopsida</taxon>
        <taxon>eudicotyledons</taxon>
        <taxon>Gunneridae</taxon>
        <taxon>Pentapetalae</taxon>
        <taxon>rosids</taxon>
        <taxon>fabids</taxon>
        <taxon>Malpighiales</taxon>
        <taxon>Salicaceae</taxon>
        <taxon>Saliceae</taxon>
        <taxon>Populus</taxon>
    </lineage>
</organism>
<sequence length="74" mass="8390">MNCDGSSRRPVAMSLRVEDRPDEEYLTYFSDGEGSSSHPITIPDHRSNMEDRRSKGSVPGHIAPLKIEWFKAEL</sequence>
<feature type="region of interest" description="Disordered" evidence="1">
    <location>
        <begin position="28"/>
        <end position="59"/>
    </location>
</feature>
<gene>
    <name evidence="2" type="ORF">POPTR_002G149100</name>
</gene>
<dbReference type="AlphaFoldDB" id="B9GPH5"/>
<reference evidence="2 3" key="1">
    <citation type="journal article" date="2006" name="Science">
        <title>The genome of black cottonwood, Populus trichocarpa (Torr. &amp; Gray).</title>
        <authorList>
            <person name="Tuskan G.A."/>
            <person name="Difazio S."/>
            <person name="Jansson S."/>
            <person name="Bohlmann J."/>
            <person name="Grigoriev I."/>
            <person name="Hellsten U."/>
            <person name="Putnam N."/>
            <person name="Ralph S."/>
            <person name="Rombauts S."/>
            <person name="Salamov A."/>
            <person name="Schein J."/>
            <person name="Sterck L."/>
            <person name="Aerts A."/>
            <person name="Bhalerao R.R."/>
            <person name="Bhalerao R.P."/>
            <person name="Blaudez D."/>
            <person name="Boerjan W."/>
            <person name="Brun A."/>
            <person name="Brunner A."/>
            <person name="Busov V."/>
            <person name="Campbell M."/>
            <person name="Carlson J."/>
            <person name="Chalot M."/>
            <person name="Chapman J."/>
            <person name="Chen G.L."/>
            <person name="Cooper D."/>
            <person name="Coutinho P.M."/>
            <person name="Couturier J."/>
            <person name="Covert S."/>
            <person name="Cronk Q."/>
            <person name="Cunningham R."/>
            <person name="Davis J."/>
            <person name="Degroeve S."/>
            <person name="Dejardin A."/>
            <person name="Depamphilis C."/>
            <person name="Detter J."/>
            <person name="Dirks B."/>
            <person name="Dubchak I."/>
            <person name="Duplessis S."/>
            <person name="Ehlting J."/>
            <person name="Ellis B."/>
            <person name="Gendler K."/>
            <person name="Goodstein D."/>
            <person name="Gribskov M."/>
            <person name="Grimwood J."/>
            <person name="Groover A."/>
            <person name="Gunter L."/>
            <person name="Hamberger B."/>
            <person name="Heinze B."/>
            <person name="Helariutta Y."/>
            <person name="Henrissat B."/>
            <person name="Holligan D."/>
            <person name="Holt R."/>
            <person name="Huang W."/>
            <person name="Islam-Faridi N."/>
            <person name="Jones S."/>
            <person name="Jones-Rhoades M."/>
            <person name="Jorgensen R."/>
            <person name="Joshi C."/>
            <person name="Kangasjarvi J."/>
            <person name="Karlsson J."/>
            <person name="Kelleher C."/>
            <person name="Kirkpatrick R."/>
            <person name="Kirst M."/>
            <person name="Kohler A."/>
            <person name="Kalluri U."/>
            <person name="Larimer F."/>
            <person name="Leebens-Mack J."/>
            <person name="Leple J.C."/>
            <person name="Locascio P."/>
            <person name="Lou Y."/>
            <person name="Lucas S."/>
            <person name="Martin F."/>
            <person name="Montanini B."/>
            <person name="Napoli C."/>
            <person name="Nelson D.R."/>
            <person name="Nelson C."/>
            <person name="Nieminen K."/>
            <person name="Nilsson O."/>
            <person name="Pereda V."/>
            <person name="Peter G."/>
            <person name="Philippe R."/>
            <person name="Pilate G."/>
            <person name="Poliakov A."/>
            <person name="Razumovskaya J."/>
            <person name="Richardson P."/>
            <person name="Rinaldi C."/>
            <person name="Ritland K."/>
            <person name="Rouze P."/>
            <person name="Ryaboy D."/>
            <person name="Schmutz J."/>
            <person name="Schrader J."/>
            <person name="Segerman B."/>
            <person name="Shin H."/>
            <person name="Siddiqui A."/>
            <person name="Sterky F."/>
            <person name="Terry A."/>
            <person name="Tsai C.J."/>
            <person name="Uberbacher E."/>
            <person name="Unneberg P."/>
            <person name="Vahala J."/>
            <person name="Wall K."/>
            <person name="Wessler S."/>
            <person name="Yang G."/>
            <person name="Yin T."/>
            <person name="Douglas C."/>
            <person name="Marra M."/>
            <person name="Sandberg G."/>
            <person name="Van de Peer Y."/>
            <person name="Rokhsar D."/>
        </authorList>
    </citation>
    <scope>NUCLEOTIDE SEQUENCE [LARGE SCALE GENOMIC DNA]</scope>
    <source>
        <strain evidence="3">cv. Nisqually</strain>
    </source>
</reference>
<dbReference type="InParanoid" id="B9GPH5"/>
<dbReference type="Proteomes" id="UP000006729">
    <property type="component" value="Chromosome 2"/>
</dbReference>
<dbReference type="HOGENOM" id="CLU_2692387_0_0_1"/>
<dbReference type="EMBL" id="CM009291">
    <property type="protein sequence ID" value="PNT49757.1"/>
    <property type="molecule type" value="Genomic_DNA"/>
</dbReference>
<evidence type="ECO:0000313" key="3">
    <source>
        <dbReference type="Proteomes" id="UP000006729"/>
    </source>
</evidence>
<accession>B9GPH5</accession>